<comment type="subcellular location">
    <subcellularLocation>
        <location evidence="6">Cell membrane</location>
        <topology evidence="6">Multi-pass membrane protein</topology>
    </subcellularLocation>
    <subcellularLocation>
        <location evidence="1">Membrane</location>
        <topology evidence="1">Multi-pass membrane protein</topology>
    </subcellularLocation>
</comment>
<dbReference type="GO" id="GO:0055085">
    <property type="term" value="P:transmembrane transport"/>
    <property type="evidence" value="ECO:0007669"/>
    <property type="project" value="InterPro"/>
</dbReference>
<organism evidence="8 9">
    <name type="scientific">Egibacter rhizosphaerae</name>
    <dbReference type="NCBI Taxonomy" id="1670831"/>
    <lineage>
        <taxon>Bacteria</taxon>
        <taxon>Bacillati</taxon>
        <taxon>Actinomycetota</taxon>
        <taxon>Nitriliruptoria</taxon>
        <taxon>Egibacterales</taxon>
        <taxon>Egibacteraceae</taxon>
        <taxon>Egibacter</taxon>
    </lineage>
</organism>
<dbReference type="Proteomes" id="UP000291469">
    <property type="component" value="Chromosome"/>
</dbReference>
<dbReference type="SUPFAM" id="SSF81345">
    <property type="entry name" value="ABC transporter involved in vitamin B12 uptake, BtuC"/>
    <property type="match status" value="1"/>
</dbReference>
<feature type="transmembrane region" description="Helical" evidence="7">
    <location>
        <begin position="15"/>
        <end position="37"/>
    </location>
</feature>
<feature type="transmembrane region" description="Helical" evidence="7">
    <location>
        <begin position="224"/>
        <end position="244"/>
    </location>
</feature>
<evidence type="ECO:0000313" key="9">
    <source>
        <dbReference type="Proteomes" id="UP000291469"/>
    </source>
</evidence>
<dbReference type="EMBL" id="CP036402">
    <property type="protein sequence ID" value="QBI19494.1"/>
    <property type="molecule type" value="Genomic_DNA"/>
</dbReference>
<feature type="transmembrane region" description="Helical" evidence="7">
    <location>
        <begin position="93"/>
        <end position="112"/>
    </location>
</feature>
<evidence type="ECO:0000256" key="2">
    <source>
        <dbReference type="ARBA" id="ARBA00008034"/>
    </source>
</evidence>
<dbReference type="OrthoDB" id="1016457at2"/>
<protein>
    <submittedName>
        <fullName evidence="8">Metal ABC transporter permease</fullName>
    </submittedName>
</protein>
<evidence type="ECO:0000256" key="4">
    <source>
        <dbReference type="ARBA" id="ARBA00022989"/>
    </source>
</evidence>
<keyword evidence="5 7" id="KW-0472">Membrane</keyword>
<evidence type="ECO:0000313" key="8">
    <source>
        <dbReference type="EMBL" id="QBI19494.1"/>
    </source>
</evidence>
<evidence type="ECO:0000256" key="5">
    <source>
        <dbReference type="ARBA" id="ARBA00023136"/>
    </source>
</evidence>
<dbReference type="KEGG" id="erz:ER308_07960"/>
<dbReference type="GO" id="GO:0043190">
    <property type="term" value="C:ATP-binding cassette (ABC) transporter complex"/>
    <property type="evidence" value="ECO:0007669"/>
    <property type="project" value="InterPro"/>
</dbReference>
<dbReference type="Gene3D" id="1.10.3470.10">
    <property type="entry name" value="ABC transporter involved in vitamin B12 uptake, BtuC"/>
    <property type="match status" value="1"/>
</dbReference>
<dbReference type="Pfam" id="PF00950">
    <property type="entry name" value="ABC-3"/>
    <property type="match status" value="1"/>
</dbReference>
<keyword evidence="9" id="KW-1185">Reference proteome</keyword>
<dbReference type="AlphaFoldDB" id="A0A411YE25"/>
<feature type="transmembrane region" description="Helical" evidence="7">
    <location>
        <begin position="250"/>
        <end position="271"/>
    </location>
</feature>
<proteinExistence type="inferred from homology"/>
<dbReference type="PANTHER" id="PTHR30477">
    <property type="entry name" value="ABC-TRANSPORTER METAL-BINDING PROTEIN"/>
    <property type="match status" value="1"/>
</dbReference>
<evidence type="ECO:0000256" key="1">
    <source>
        <dbReference type="ARBA" id="ARBA00004141"/>
    </source>
</evidence>
<keyword evidence="4 7" id="KW-1133">Transmembrane helix</keyword>
<evidence type="ECO:0000256" key="7">
    <source>
        <dbReference type="SAM" id="Phobius"/>
    </source>
</evidence>
<keyword evidence="6" id="KW-0813">Transport</keyword>
<comment type="similarity">
    <text evidence="2 6">Belongs to the ABC-3 integral membrane protein family.</text>
</comment>
<name>A0A411YE25_9ACTN</name>
<dbReference type="InterPro" id="IPR001626">
    <property type="entry name" value="ABC_TroCD"/>
</dbReference>
<feature type="transmembrane region" description="Helical" evidence="7">
    <location>
        <begin position="44"/>
        <end position="62"/>
    </location>
</feature>
<accession>A0A411YE25</accession>
<sequence length="293" mass="30512">MSWPELLTEPFTYDFFVRAMAAGLLVGALCGAISVFIVLRRMSYVGHGLAHSVLGGVAVGVALGYHEYLGAVVATLVSALLIDRITRRRGLHADAAIGIVTTALFALGIAVVSRLDSPRVSTEALLFGNPLAVTSTDLWLAVGVAGAFTATLFAYYKPLVFVSFDPEVARVHGVRAGLMELLFNVLTAAVVIVSVRVLGVLLVAAAVVIPAAFARLVTHSFGAMVAIATAVGVVSSVVGLYGSYHLDVASGPMIVLTGAALFAVAFTGTALRTRSRLRRARSHGDVARPAPTV</sequence>
<keyword evidence="3 6" id="KW-0812">Transmembrane</keyword>
<gene>
    <name evidence="8" type="ORF">ER308_07960</name>
</gene>
<evidence type="ECO:0000256" key="3">
    <source>
        <dbReference type="ARBA" id="ARBA00022692"/>
    </source>
</evidence>
<dbReference type="InterPro" id="IPR037294">
    <property type="entry name" value="ABC_BtuC-like"/>
</dbReference>
<dbReference type="RefSeq" id="WP_131154491.1">
    <property type="nucleotide sequence ID" value="NZ_CP036402.1"/>
</dbReference>
<dbReference type="PANTHER" id="PTHR30477:SF13">
    <property type="entry name" value="IRON TRANSPORT SYSTEM MEMBRANE PROTEIN HI_0360-RELATED"/>
    <property type="match status" value="1"/>
</dbReference>
<reference evidence="8 9" key="1">
    <citation type="submission" date="2019-01" db="EMBL/GenBank/DDBJ databases">
        <title>Egibacter rhizosphaerae EGI 80759T.</title>
        <authorList>
            <person name="Chen D.-D."/>
            <person name="Tian Y."/>
            <person name="Jiao J.-Y."/>
            <person name="Zhang X.-T."/>
            <person name="Zhang Y.-G."/>
            <person name="Zhang Y."/>
            <person name="Xiao M."/>
            <person name="Shu W.-S."/>
            <person name="Li W.-J."/>
        </authorList>
    </citation>
    <scope>NUCLEOTIDE SEQUENCE [LARGE SCALE GENOMIC DNA]</scope>
    <source>
        <strain evidence="8 9">EGI 80759</strain>
    </source>
</reference>
<evidence type="ECO:0000256" key="6">
    <source>
        <dbReference type="RuleBase" id="RU003943"/>
    </source>
</evidence>
<dbReference type="GO" id="GO:0010043">
    <property type="term" value="P:response to zinc ion"/>
    <property type="evidence" value="ECO:0007669"/>
    <property type="project" value="TreeGrafter"/>
</dbReference>